<dbReference type="HOGENOM" id="CLU_207600_0_0_3"/>
<dbReference type="Proteomes" id="UP000000268">
    <property type="component" value="Plasmid pREB4"/>
</dbReference>
<dbReference type="EMBL" id="CP000841">
    <property type="protein sequence ID" value="ABW32676.1"/>
    <property type="molecule type" value="Genomic_DNA"/>
</dbReference>
<feature type="region of interest" description="Disordered" evidence="1">
    <location>
        <begin position="43"/>
        <end position="63"/>
    </location>
</feature>
<evidence type="ECO:0000256" key="1">
    <source>
        <dbReference type="SAM" id="MobiDB-lite"/>
    </source>
</evidence>
<dbReference type="AlphaFoldDB" id="A8ZNU0"/>
<dbReference type="RefSeq" id="WP_012167703.1">
    <property type="nucleotide sequence ID" value="NC_009929.1"/>
</dbReference>
<keyword evidence="3" id="KW-1185">Reference proteome</keyword>
<dbReference type="KEGG" id="amr:AM1_D0181"/>
<evidence type="ECO:0000313" key="2">
    <source>
        <dbReference type="EMBL" id="ABW32676.1"/>
    </source>
</evidence>
<protein>
    <recommendedName>
        <fullName evidence="4">Menaquinone-specific isochorismate synthase</fullName>
    </recommendedName>
</protein>
<sequence>MATLKDKSLSIQSLSKTVRRFLSYIAQPILRIFSPSHDDYPKVGVQPFEGDPADPDLNQEGSW</sequence>
<accession>A8ZNU0</accession>
<keyword evidence="2" id="KW-0614">Plasmid</keyword>
<evidence type="ECO:0008006" key="4">
    <source>
        <dbReference type="Google" id="ProtNLM"/>
    </source>
</evidence>
<dbReference type="OrthoDB" id="467239at2"/>
<organism evidence="2 3">
    <name type="scientific">Acaryochloris marina (strain MBIC 11017)</name>
    <dbReference type="NCBI Taxonomy" id="329726"/>
    <lineage>
        <taxon>Bacteria</taxon>
        <taxon>Bacillati</taxon>
        <taxon>Cyanobacteriota</taxon>
        <taxon>Cyanophyceae</taxon>
        <taxon>Acaryochloridales</taxon>
        <taxon>Acaryochloridaceae</taxon>
        <taxon>Acaryochloris</taxon>
    </lineage>
</organism>
<geneLocation type="plasmid" evidence="2 3">
    <name>pREB4</name>
</geneLocation>
<evidence type="ECO:0000313" key="3">
    <source>
        <dbReference type="Proteomes" id="UP000000268"/>
    </source>
</evidence>
<gene>
    <name evidence="2" type="ordered locus">AM1_D0181</name>
</gene>
<name>A8ZNU0_ACAM1</name>
<proteinExistence type="predicted"/>
<reference evidence="2 3" key="1">
    <citation type="journal article" date="2008" name="Proc. Natl. Acad. Sci. U.S.A.">
        <title>Niche adaptation and genome expansion in the chlorophyll d-producing cyanobacterium Acaryochloris marina.</title>
        <authorList>
            <person name="Swingley W.D."/>
            <person name="Chen M."/>
            <person name="Cheung P.C."/>
            <person name="Conrad A.L."/>
            <person name="Dejesa L.C."/>
            <person name="Hao J."/>
            <person name="Honchak B.M."/>
            <person name="Karbach L.E."/>
            <person name="Kurdoglu A."/>
            <person name="Lahiri S."/>
            <person name="Mastrian S.D."/>
            <person name="Miyashita H."/>
            <person name="Page L."/>
            <person name="Ramakrishna P."/>
            <person name="Satoh S."/>
            <person name="Sattley W.M."/>
            <person name="Shimada Y."/>
            <person name="Taylor H.L."/>
            <person name="Tomo T."/>
            <person name="Tsuchiya T."/>
            <person name="Wang Z.T."/>
            <person name="Raymond J."/>
            <person name="Mimuro M."/>
            <person name="Blankenship R.E."/>
            <person name="Touchman J.W."/>
        </authorList>
    </citation>
    <scope>NUCLEOTIDE SEQUENCE [LARGE SCALE GENOMIC DNA]</scope>
    <source>
        <strain evidence="3">MBIC 11017</strain>
        <plasmid evidence="3">Plasmid pREB4</plasmid>
    </source>
</reference>